<comment type="caution">
    <text evidence="6">The sequence shown here is derived from an EMBL/GenBank/DDBJ whole genome shotgun (WGS) entry which is preliminary data.</text>
</comment>
<dbReference type="InterPro" id="IPR015424">
    <property type="entry name" value="PyrdxlP-dep_Trfase"/>
</dbReference>
<gene>
    <name evidence="6" type="ORF">NY667_07560</name>
</gene>
<comment type="similarity">
    <text evidence="2">Belongs to the threonine aldolase family.</text>
</comment>
<evidence type="ECO:0000256" key="1">
    <source>
        <dbReference type="ARBA" id="ARBA00001933"/>
    </source>
</evidence>
<dbReference type="SUPFAM" id="SSF53383">
    <property type="entry name" value="PLP-dependent transferases"/>
    <property type="match status" value="1"/>
</dbReference>
<feature type="domain" description="Aromatic amino acid beta-eliminating lyase/threonine aldolase" evidence="5">
    <location>
        <begin position="27"/>
        <end position="303"/>
    </location>
</feature>
<dbReference type="Gene3D" id="3.90.1150.10">
    <property type="entry name" value="Aspartate Aminotransferase, domain 1"/>
    <property type="match status" value="1"/>
</dbReference>
<dbReference type="Pfam" id="PF01212">
    <property type="entry name" value="Beta_elim_lyase"/>
    <property type="match status" value="1"/>
</dbReference>
<evidence type="ECO:0000259" key="5">
    <source>
        <dbReference type="Pfam" id="PF01212"/>
    </source>
</evidence>
<dbReference type="RefSeq" id="WP_273663911.1">
    <property type="nucleotide sequence ID" value="NZ_CP168178.1"/>
</dbReference>
<proteinExistence type="inferred from homology"/>
<dbReference type="EMBL" id="JANWTP010000017">
    <property type="protein sequence ID" value="MDC8637674.1"/>
    <property type="molecule type" value="Genomic_DNA"/>
</dbReference>
<evidence type="ECO:0000313" key="6">
    <source>
        <dbReference type="EMBL" id="MDC8637674.1"/>
    </source>
</evidence>
<dbReference type="AlphaFoldDB" id="A0A9X3YZY2"/>
<keyword evidence="6" id="KW-0808">Transferase</keyword>
<comment type="cofactor">
    <cofactor evidence="1">
        <name>pyridoxal 5'-phosphate</name>
        <dbReference type="ChEBI" id="CHEBI:597326"/>
    </cofactor>
</comment>
<dbReference type="GO" id="GO:0016829">
    <property type="term" value="F:lyase activity"/>
    <property type="evidence" value="ECO:0007669"/>
    <property type="project" value="InterPro"/>
</dbReference>
<dbReference type="Gene3D" id="3.40.640.10">
    <property type="entry name" value="Type I PLP-dependent aspartate aminotransferase-like (Major domain)"/>
    <property type="match status" value="1"/>
</dbReference>
<keyword evidence="6" id="KW-0032">Aminotransferase</keyword>
<evidence type="ECO:0000313" key="7">
    <source>
        <dbReference type="Proteomes" id="UP001140230"/>
    </source>
</evidence>
<evidence type="ECO:0000256" key="4">
    <source>
        <dbReference type="ARBA" id="ARBA00022898"/>
    </source>
</evidence>
<organism evidence="6 7">
    <name type="scientific">Xanthomonas hortorum pv. hederae</name>
    <dbReference type="NCBI Taxonomy" id="453603"/>
    <lineage>
        <taxon>Bacteria</taxon>
        <taxon>Pseudomonadati</taxon>
        <taxon>Pseudomonadota</taxon>
        <taxon>Gammaproteobacteria</taxon>
        <taxon>Lysobacterales</taxon>
        <taxon>Lysobacteraceae</taxon>
        <taxon>Xanthomonas</taxon>
    </lineage>
</organism>
<accession>A0A9X3YZY2</accession>
<evidence type="ECO:0000256" key="3">
    <source>
        <dbReference type="ARBA" id="ARBA00011881"/>
    </source>
</evidence>
<dbReference type="PANTHER" id="PTHR48097:SF5">
    <property type="entry name" value="LOW SPECIFICITY L-THREONINE ALDOLASE"/>
    <property type="match status" value="1"/>
</dbReference>
<keyword evidence="4" id="KW-0663">Pyridoxal phosphate</keyword>
<reference evidence="6" key="1">
    <citation type="journal article" date="2022" name="Phytopathology">
        <title>Whole genome sequencing-based tracing of a 2022 introduction and outbreak of Xanthomonas hortorum pv. pelargonii.</title>
        <authorList>
            <person name="Iruegas Bocardo F."/>
            <person name="Weisberg A.J."/>
            <person name="Riutta E.R."/>
            <person name="Kilday K.B."/>
            <person name="Bonkowski J.C."/>
            <person name="Creswell T.C."/>
            <person name="Daughtrey M."/>
            <person name="Rane K.K."/>
            <person name="Grunwald N.J."/>
            <person name="Chang J.H."/>
            <person name="Putnam M."/>
        </authorList>
    </citation>
    <scope>NUCLEOTIDE SEQUENCE</scope>
    <source>
        <strain evidence="6">22-338</strain>
    </source>
</reference>
<dbReference type="PANTHER" id="PTHR48097">
    <property type="entry name" value="L-THREONINE ALDOLASE-RELATED"/>
    <property type="match status" value="1"/>
</dbReference>
<dbReference type="InterPro" id="IPR015421">
    <property type="entry name" value="PyrdxlP-dep_Trfase_major"/>
</dbReference>
<comment type="subunit">
    <text evidence="3">Homotetramer.</text>
</comment>
<reference evidence="6" key="2">
    <citation type="submission" date="2022-08" db="EMBL/GenBank/DDBJ databases">
        <authorList>
            <person name="Iruegas-Bocardo F."/>
            <person name="Weisberg A.J."/>
            <person name="Riutta E.R."/>
            <person name="Kilday K."/>
            <person name="Bonkowski J.C."/>
            <person name="Creswell T."/>
            <person name="Daughtrey M.L."/>
            <person name="Rane K."/>
            <person name="Grunwald N.J."/>
            <person name="Chang J.H."/>
            <person name="Putnam M.L."/>
        </authorList>
    </citation>
    <scope>NUCLEOTIDE SEQUENCE</scope>
    <source>
        <strain evidence="6">22-338</strain>
    </source>
</reference>
<dbReference type="InterPro" id="IPR015422">
    <property type="entry name" value="PyrdxlP-dep_Trfase_small"/>
</dbReference>
<evidence type="ECO:0000256" key="2">
    <source>
        <dbReference type="ARBA" id="ARBA00006966"/>
    </source>
</evidence>
<name>A0A9X3YZY2_9XANT</name>
<protein>
    <submittedName>
        <fullName evidence="6">Aminotransferase class I/II-fold pyridoxal phosphate-dependent enzyme</fullName>
    </submittedName>
</protein>
<dbReference type="Proteomes" id="UP001140230">
    <property type="component" value="Unassembled WGS sequence"/>
</dbReference>
<dbReference type="GO" id="GO:0008483">
    <property type="term" value="F:transaminase activity"/>
    <property type="evidence" value="ECO:0007669"/>
    <property type="project" value="UniProtKB-KW"/>
</dbReference>
<sequence length="362" mass="38574">MDGQGSAVRISFRNDYSEGAHPRLLQALLQALVQASAEQNAGYGTDRHSERAIALIRQAVAQPQAAVHLLVGGTQTNLTAIAAFLRPHQAVIAVEAGHIATHETGAIEATGHKVLTVPALHDKLTPALIQPVLDVHGNEHMVQPRLVYISNSTESGTIYTRAELDALSRFCRAHDLLLYLDGARLGAALTADGNDLDLPTIAALTDAFYIGGTKNGALLGEALVIVTPALQADFRYLIKQRGALLAKGMVLGAQFATLFEDGLFFELAAHANAMAQRLRAGLLAAGAQFTSDSPTNQQFIAVSAQQAAQLAQRYDFERWEVRADGSHVIRFVTSWATTAAAVDRLCADVAALLQDPALQGYG</sequence>
<dbReference type="InterPro" id="IPR001597">
    <property type="entry name" value="ArAA_b-elim_lyase/Thr_aldolase"/>
</dbReference>
<dbReference type="GO" id="GO:0006520">
    <property type="term" value="P:amino acid metabolic process"/>
    <property type="evidence" value="ECO:0007669"/>
    <property type="project" value="InterPro"/>
</dbReference>